<evidence type="ECO:0000256" key="1">
    <source>
        <dbReference type="ARBA" id="ARBA00023604"/>
    </source>
</evidence>
<evidence type="ECO:0000313" key="3">
    <source>
        <dbReference type="Proteomes" id="UP001050691"/>
    </source>
</evidence>
<evidence type="ECO:0008006" key="4">
    <source>
        <dbReference type="Google" id="ProtNLM"/>
    </source>
</evidence>
<dbReference type="NCBIfam" id="NF041278">
    <property type="entry name" value="CmcJ_NvfI_EfuI"/>
    <property type="match status" value="1"/>
</dbReference>
<gene>
    <name evidence="2" type="ORF">Clacol_005931</name>
</gene>
<dbReference type="GO" id="GO:0016491">
    <property type="term" value="F:oxidoreductase activity"/>
    <property type="evidence" value="ECO:0007669"/>
    <property type="project" value="InterPro"/>
</dbReference>
<sequence length="287" mass="32642">MSVAEITTISTTLHYFKPPPDGSKPWVETNLQTGEHSSNVSQGSSKQVIIENVRGHESEYDLDTTGFLFLEHESQCKNFEDEATIKDVYYKESIGLIKKVTGANRVVVFHHAIRKGGPQLLVGPNRPLPPSDRVHSDHTPEDAIKLVHALPQIPNELVPHLLKHRFQIINIWRPINHPAIESPLTLCDYRSIDLEKDLVATTVKFPDYTMETFRVNYNPGHKWKYQRNMRPDEVVFLKCFDSRMDGKTAILAPHTAFVDPTTPEGAPLRESIELRALVFYDDLPEEA</sequence>
<evidence type="ECO:0000313" key="2">
    <source>
        <dbReference type="EMBL" id="GJJ11695.1"/>
    </source>
</evidence>
<organism evidence="2 3">
    <name type="scientific">Clathrus columnatus</name>
    <dbReference type="NCBI Taxonomy" id="1419009"/>
    <lineage>
        <taxon>Eukaryota</taxon>
        <taxon>Fungi</taxon>
        <taxon>Dikarya</taxon>
        <taxon>Basidiomycota</taxon>
        <taxon>Agaricomycotina</taxon>
        <taxon>Agaricomycetes</taxon>
        <taxon>Phallomycetidae</taxon>
        <taxon>Phallales</taxon>
        <taxon>Clathraceae</taxon>
        <taxon>Clathrus</taxon>
    </lineage>
</organism>
<dbReference type="Proteomes" id="UP001050691">
    <property type="component" value="Unassembled WGS sequence"/>
</dbReference>
<keyword evidence="3" id="KW-1185">Reference proteome</keyword>
<dbReference type="AlphaFoldDB" id="A0AAV5AID0"/>
<proteinExistence type="inferred from homology"/>
<reference evidence="2" key="1">
    <citation type="submission" date="2021-10" db="EMBL/GenBank/DDBJ databases">
        <title>De novo Genome Assembly of Clathrus columnatus (Basidiomycota, Fungi) Using Illumina and Nanopore Sequence Data.</title>
        <authorList>
            <person name="Ogiso-Tanaka E."/>
            <person name="Itagaki H."/>
            <person name="Hosoya T."/>
            <person name="Hosaka K."/>
        </authorList>
    </citation>
    <scope>NUCLEOTIDE SEQUENCE</scope>
    <source>
        <strain evidence="2">MO-923</strain>
    </source>
</reference>
<dbReference type="PANTHER" id="PTHR34598:SF3">
    <property type="entry name" value="OXIDOREDUCTASE AN1597"/>
    <property type="match status" value="1"/>
</dbReference>
<dbReference type="PANTHER" id="PTHR34598">
    <property type="entry name" value="BLL6449 PROTEIN"/>
    <property type="match status" value="1"/>
</dbReference>
<comment type="caution">
    <text evidence="2">The sequence shown here is derived from an EMBL/GenBank/DDBJ whole genome shotgun (WGS) entry which is preliminary data.</text>
</comment>
<dbReference type="InterPro" id="IPR044053">
    <property type="entry name" value="AsaB-like"/>
</dbReference>
<protein>
    <recommendedName>
        <fullName evidence="4">Methyltransferase</fullName>
    </recommendedName>
</protein>
<comment type="similarity">
    <text evidence="1">Belongs to the asaB hydroxylase/desaturase family.</text>
</comment>
<dbReference type="EMBL" id="BPWL01000006">
    <property type="protein sequence ID" value="GJJ11695.1"/>
    <property type="molecule type" value="Genomic_DNA"/>
</dbReference>
<name>A0AAV5AID0_9AGAM</name>
<accession>A0AAV5AID0</accession>